<reference evidence="4" key="1">
    <citation type="submission" date="2013-03" db="EMBL/GenBank/DDBJ databases">
        <title>Draft genome sequence of the hydrogen-ethanol-producing anaerobic alkalithermophilic Caloramator celere.</title>
        <authorList>
            <person name="Ciranna A."/>
            <person name="Larjo A."/>
            <person name="Kivisto A."/>
            <person name="Santala V."/>
            <person name="Roos C."/>
            <person name="Karp M."/>
        </authorList>
    </citation>
    <scope>NUCLEOTIDE SEQUENCE [LARGE SCALE GENOMIC DNA]</scope>
    <source>
        <strain evidence="4">DSM 8682</strain>
    </source>
</reference>
<sequence length="360" mass="39044">MLKKIKIICNFTYKNCIIIEEALGGDFMDIGKLPNDILKEIVLNRFKIKNEDVLVGPSLGEDCAAISFGSDVCVLTTDPITAATKNIGELAVNININDIASSGIKPIGILVTLLVPPNTNVDDIKKIIEEINNTCERFGIDVLGGHTEITDAVNRVVVSVTAIGKGKREKFIKTGGAEIGDDVILTGYAGLEGTSIIAHEYENYLKKSLSSDIIEKAKNLLQDISVLKVSQIASEFGVTAMHDVTEGGVLGALWEIAEAAGKGIYIIKENIPILKETIDICKVLNLDPYRLISSGCMVITCKDGVGLCTKLKENGINAEVVGKIIECERIIETNGNIEILNQPYSDEIYKVSLKEDIYEN</sequence>
<organism evidence="4 5">
    <name type="scientific">Thermobrachium celere DSM 8682</name>
    <dbReference type="NCBI Taxonomy" id="941824"/>
    <lineage>
        <taxon>Bacteria</taxon>
        <taxon>Bacillati</taxon>
        <taxon>Bacillota</taxon>
        <taxon>Clostridia</taxon>
        <taxon>Eubacteriales</taxon>
        <taxon>Clostridiaceae</taxon>
        <taxon>Thermobrachium</taxon>
    </lineage>
</organism>
<dbReference type="HOGENOM" id="CLU_041631_0_0_9"/>
<comment type="caution">
    <text evidence="4">The sequence shown here is derived from an EMBL/GenBank/DDBJ whole genome shotgun (WGS) entry which is preliminary data.</text>
</comment>
<keyword evidence="5" id="KW-1185">Reference proteome</keyword>
<evidence type="ECO:0000313" key="5">
    <source>
        <dbReference type="Proteomes" id="UP000014923"/>
    </source>
</evidence>
<dbReference type="InterPro" id="IPR036676">
    <property type="entry name" value="PurM-like_C_sf"/>
</dbReference>
<dbReference type="eggNOG" id="COG0309">
    <property type="taxonomic scope" value="Bacteria"/>
</dbReference>
<dbReference type="InterPro" id="IPR016188">
    <property type="entry name" value="PurM-like_N"/>
</dbReference>
<comment type="similarity">
    <text evidence="1">Belongs to the HypE family.</text>
</comment>
<name>R7RV71_9CLOT</name>
<evidence type="ECO:0000313" key="4">
    <source>
        <dbReference type="EMBL" id="CDF59455.1"/>
    </source>
</evidence>
<dbReference type="SUPFAM" id="SSF56042">
    <property type="entry name" value="PurM C-terminal domain-like"/>
    <property type="match status" value="1"/>
</dbReference>
<dbReference type="Pfam" id="PF02769">
    <property type="entry name" value="AIRS_C"/>
    <property type="match status" value="1"/>
</dbReference>
<evidence type="ECO:0000259" key="2">
    <source>
        <dbReference type="Pfam" id="PF00586"/>
    </source>
</evidence>
<dbReference type="EC" id="2.7.4.16" evidence="4"/>
<dbReference type="AlphaFoldDB" id="R7RV71"/>
<dbReference type="InterPro" id="IPR036921">
    <property type="entry name" value="PurM-like_N_sf"/>
</dbReference>
<dbReference type="GO" id="GO:0051604">
    <property type="term" value="P:protein maturation"/>
    <property type="evidence" value="ECO:0007669"/>
    <property type="project" value="TreeGrafter"/>
</dbReference>
<dbReference type="Pfam" id="PF00586">
    <property type="entry name" value="AIRS"/>
    <property type="match status" value="1"/>
</dbReference>
<dbReference type="Gene3D" id="3.90.650.10">
    <property type="entry name" value="PurM-like C-terminal domain"/>
    <property type="match status" value="1"/>
</dbReference>
<feature type="domain" description="PurM-like C-terminal" evidence="3">
    <location>
        <begin position="179"/>
        <end position="329"/>
    </location>
</feature>
<evidence type="ECO:0000259" key="3">
    <source>
        <dbReference type="Pfam" id="PF02769"/>
    </source>
</evidence>
<dbReference type="Proteomes" id="UP000014923">
    <property type="component" value="Unassembled WGS sequence"/>
</dbReference>
<proteinExistence type="inferred from homology"/>
<dbReference type="InterPro" id="IPR010918">
    <property type="entry name" value="PurM-like_C_dom"/>
</dbReference>
<dbReference type="Gene3D" id="3.30.1330.10">
    <property type="entry name" value="PurM-like, N-terminal domain"/>
    <property type="match status" value="1"/>
</dbReference>
<keyword evidence="4" id="KW-0808">Transferase</keyword>
<protein>
    <submittedName>
        <fullName evidence="4">Thiamine-monophosphate kinase</fullName>
        <ecNumber evidence="4">2.7.4.16</ecNumber>
    </submittedName>
</protein>
<feature type="domain" description="PurM-like N-terminal" evidence="2">
    <location>
        <begin position="60"/>
        <end position="164"/>
    </location>
</feature>
<dbReference type="SUPFAM" id="SSF55326">
    <property type="entry name" value="PurM N-terminal domain-like"/>
    <property type="match status" value="1"/>
</dbReference>
<dbReference type="GO" id="GO:0009030">
    <property type="term" value="F:thiamine-phosphate kinase activity"/>
    <property type="evidence" value="ECO:0007669"/>
    <property type="project" value="UniProtKB-EC"/>
</dbReference>
<dbReference type="InterPro" id="IPR011854">
    <property type="entry name" value="HypE"/>
</dbReference>
<evidence type="ECO:0000256" key="1">
    <source>
        <dbReference type="ARBA" id="ARBA00006243"/>
    </source>
</evidence>
<dbReference type="EMBL" id="CAVN010000099">
    <property type="protein sequence ID" value="CDF59455.1"/>
    <property type="molecule type" value="Genomic_DNA"/>
</dbReference>
<keyword evidence="4" id="KW-0418">Kinase</keyword>
<gene>
    <name evidence="4" type="ORF">TCEL_00921</name>
</gene>
<dbReference type="PANTHER" id="PTHR30303:SF4">
    <property type="entry name" value="HYDROGENASE EXPRESSION_FORMATION PROTEIN HYPE"/>
    <property type="match status" value="1"/>
</dbReference>
<accession>R7RV71</accession>
<dbReference type="PANTHER" id="PTHR30303">
    <property type="entry name" value="HYDROGENASE ISOENZYMES FORMATION PROTEIN HYPE"/>
    <property type="match status" value="1"/>
</dbReference>
<dbReference type="CDD" id="cd06061">
    <property type="entry name" value="PurM-like1"/>
    <property type="match status" value="1"/>
</dbReference>
<dbReference type="PIRSF" id="PIRSF005644">
    <property type="entry name" value="Hdrgns_mtr_HypE"/>
    <property type="match status" value="1"/>
</dbReference>